<dbReference type="InterPro" id="IPR030390">
    <property type="entry name" value="MeTrfase_TrmA_AS"/>
</dbReference>
<evidence type="ECO:0000256" key="4">
    <source>
        <dbReference type="ARBA" id="ARBA00022679"/>
    </source>
</evidence>
<dbReference type="Gene3D" id="2.40.50.1070">
    <property type="match status" value="1"/>
</dbReference>
<feature type="binding site" evidence="9">
    <location>
        <position position="262"/>
    </location>
    <ligand>
        <name>S-adenosyl-L-methionine</name>
        <dbReference type="ChEBI" id="CHEBI:59789"/>
    </ligand>
</feature>
<evidence type="ECO:0000256" key="1">
    <source>
        <dbReference type="ARBA" id="ARBA00022485"/>
    </source>
</evidence>
<dbReference type="EC" id="2.1.1.190" evidence="11"/>
<dbReference type="PANTHER" id="PTHR11061:SF49">
    <property type="entry name" value="23S RRNA (URACIL(1939)-C(5))-METHYLTRANSFERASE RLMD"/>
    <property type="match status" value="1"/>
</dbReference>
<gene>
    <name evidence="11" type="primary">rlmD</name>
    <name evidence="11" type="ORF">NAF29_03950</name>
</gene>
<keyword evidence="1" id="KW-0408">Iron</keyword>
<name>A0AA41W4W4_9GAMM</name>
<dbReference type="GO" id="GO:0070475">
    <property type="term" value="P:rRNA base methylation"/>
    <property type="evidence" value="ECO:0007669"/>
    <property type="project" value="TreeGrafter"/>
</dbReference>
<keyword evidence="1" id="KW-0004">4Fe-4S</keyword>
<dbReference type="GO" id="GO:0070041">
    <property type="term" value="F:rRNA (uridine-C5-)-methyltransferase activity"/>
    <property type="evidence" value="ECO:0007669"/>
    <property type="project" value="TreeGrafter"/>
</dbReference>
<dbReference type="GO" id="GO:0051539">
    <property type="term" value="F:4 iron, 4 sulfur cluster binding"/>
    <property type="evidence" value="ECO:0007669"/>
    <property type="project" value="UniProtKB-KW"/>
</dbReference>
<dbReference type="InterPro" id="IPR010280">
    <property type="entry name" value="U5_MeTrfase_fam"/>
</dbReference>
<accession>A0AA41W4W4</accession>
<evidence type="ECO:0000256" key="9">
    <source>
        <dbReference type="PROSITE-ProRule" id="PRU01024"/>
    </source>
</evidence>
<evidence type="ECO:0000256" key="7">
    <source>
        <dbReference type="ARBA" id="ARBA00052756"/>
    </source>
</evidence>
<feature type="binding site" evidence="9">
    <location>
        <position position="291"/>
    </location>
    <ligand>
        <name>S-adenosyl-L-methionine</name>
        <dbReference type="ChEBI" id="CHEBI:59789"/>
    </ligand>
</feature>
<evidence type="ECO:0000313" key="11">
    <source>
        <dbReference type="EMBL" id="MCM2678828.1"/>
    </source>
</evidence>
<dbReference type="InterPro" id="IPR029063">
    <property type="entry name" value="SAM-dependent_MTases_sf"/>
</dbReference>
<evidence type="ECO:0000313" key="12">
    <source>
        <dbReference type="Proteomes" id="UP001165393"/>
    </source>
</evidence>
<dbReference type="CDD" id="cd02440">
    <property type="entry name" value="AdoMet_MTases"/>
    <property type="match status" value="1"/>
</dbReference>
<evidence type="ECO:0000256" key="8">
    <source>
        <dbReference type="ARBA" id="ARBA00059995"/>
    </source>
</evidence>
<comment type="similarity">
    <text evidence="9">Belongs to the class I-like SAM-binding methyltransferase superfamily. RNA M5U methyltransferase family.</text>
</comment>
<keyword evidence="4 9" id="KW-0808">Transferase</keyword>
<feature type="active site" description="Nucleophile" evidence="9">
    <location>
        <position position="385"/>
    </location>
</feature>
<dbReference type="PROSITE" id="PS01231">
    <property type="entry name" value="TRMA_2"/>
    <property type="match status" value="1"/>
</dbReference>
<protein>
    <submittedName>
        <fullName evidence="11">23S rRNA (Uracil(1939)-C(5))-methyltransferase RlmD</fullName>
        <ecNumber evidence="11">2.1.1.190</ecNumber>
    </submittedName>
</protein>
<feature type="binding site" evidence="9">
    <location>
        <position position="359"/>
    </location>
    <ligand>
        <name>S-adenosyl-L-methionine</name>
        <dbReference type="ChEBI" id="CHEBI:59789"/>
    </ligand>
</feature>
<dbReference type="FunFam" id="3.40.50.150:FF:000009">
    <property type="entry name" value="23S rRNA (Uracil(1939)-C(5))-methyltransferase RlmD"/>
    <property type="match status" value="1"/>
</dbReference>
<keyword evidence="1" id="KW-0479">Metal-binding</keyword>
<comment type="caution">
    <text evidence="11">The sequence shown here is derived from an EMBL/GenBank/DDBJ whole genome shotgun (WGS) entry which is preliminary data.</text>
</comment>
<dbReference type="EMBL" id="JAMQGP010000001">
    <property type="protein sequence ID" value="MCM2678828.1"/>
    <property type="molecule type" value="Genomic_DNA"/>
</dbReference>
<dbReference type="Pfam" id="PF05958">
    <property type="entry name" value="tRNA_U5-meth_tr"/>
    <property type="match status" value="1"/>
</dbReference>
<evidence type="ECO:0000256" key="6">
    <source>
        <dbReference type="ARBA" id="ARBA00023014"/>
    </source>
</evidence>
<evidence type="ECO:0000256" key="2">
    <source>
        <dbReference type="ARBA" id="ARBA00022552"/>
    </source>
</evidence>
<keyword evidence="2" id="KW-0698">rRNA processing</keyword>
<dbReference type="PANTHER" id="PTHR11061">
    <property type="entry name" value="RNA M5U METHYLTRANSFERASE"/>
    <property type="match status" value="1"/>
</dbReference>
<dbReference type="PROSITE" id="PS51687">
    <property type="entry name" value="SAM_MT_RNA_M5U"/>
    <property type="match status" value="1"/>
</dbReference>
<keyword evidence="5 9" id="KW-0949">S-adenosyl-L-methionine</keyword>
<keyword evidence="3 9" id="KW-0489">Methyltransferase</keyword>
<dbReference type="Gene3D" id="3.40.50.150">
    <property type="entry name" value="Vaccinia Virus protein VP39"/>
    <property type="match status" value="1"/>
</dbReference>
<dbReference type="Gene3D" id="2.40.50.140">
    <property type="entry name" value="Nucleic acid-binding proteins"/>
    <property type="match status" value="1"/>
</dbReference>
<keyword evidence="6" id="KW-0411">Iron-sulfur</keyword>
<evidence type="ECO:0000256" key="3">
    <source>
        <dbReference type="ARBA" id="ARBA00022603"/>
    </source>
</evidence>
<evidence type="ECO:0000256" key="5">
    <source>
        <dbReference type="ARBA" id="ARBA00022691"/>
    </source>
</evidence>
<dbReference type="SUPFAM" id="SSF50249">
    <property type="entry name" value="Nucleic acid-binding proteins"/>
    <property type="match status" value="1"/>
</dbReference>
<comment type="catalytic activity">
    <reaction evidence="7">
        <text>uridine(1939) in 23S rRNA + S-adenosyl-L-methionine = 5-methyluridine(1939) in 23S rRNA + S-adenosyl-L-homocysteine + H(+)</text>
        <dbReference type="Rhea" id="RHEA:42908"/>
        <dbReference type="Rhea" id="RHEA-COMP:10278"/>
        <dbReference type="Rhea" id="RHEA-COMP:10279"/>
        <dbReference type="ChEBI" id="CHEBI:15378"/>
        <dbReference type="ChEBI" id="CHEBI:57856"/>
        <dbReference type="ChEBI" id="CHEBI:59789"/>
        <dbReference type="ChEBI" id="CHEBI:65315"/>
        <dbReference type="ChEBI" id="CHEBI:74447"/>
        <dbReference type="EC" id="2.1.1.190"/>
    </reaction>
</comment>
<evidence type="ECO:0000256" key="10">
    <source>
        <dbReference type="PROSITE-ProRule" id="PRU10015"/>
    </source>
</evidence>
<feature type="binding site" evidence="9">
    <location>
        <position position="312"/>
    </location>
    <ligand>
        <name>S-adenosyl-L-methionine</name>
        <dbReference type="ChEBI" id="CHEBI:59789"/>
    </ligand>
</feature>
<sequence>MAQFFKPAERKKAPQKQFNLALHDLDLKGQGVGRWQQRMVFVAGGLPGDTVRVTADIPAKGPIHAALQEVLTPSDERDTPLCSHYQVCGGCQLQHLKAQRQIEYKQIALERLLKKRQINVSQWAAPVLSEQQIAYRTKARLAVDCRKQVKLGFRNAENNRILNISECIVLAPELQALIAPIKSLLGSLNEAAKVGHVDVQLSQGNVGIWLHRTTPWSKADKKTLDAWLEAHQVTWLAEETSLSYPLNEFGLTLNYLKNDFVQSNLAVNAKMVQQAIEWLELTGEEHVLDLFCGIGNFSLPLAQHSRTVIGVEGVTDMVCRAIENAEMNGVENVKFAQADLSKPLNQQAWWRPVDVILMDPARAGAEQVVTQLPKTKANKVLYVSCNPATLVRDAAILMSHGYEAVKAGVLDMFPQTHHLESMILFSKVTSKK</sequence>
<dbReference type="PROSITE" id="PS01230">
    <property type="entry name" value="TRMA_1"/>
    <property type="match status" value="1"/>
</dbReference>
<dbReference type="InterPro" id="IPR030391">
    <property type="entry name" value="MeTrfase_TrmA_CS"/>
</dbReference>
<dbReference type="NCBIfam" id="NF009639">
    <property type="entry name" value="PRK13168.1"/>
    <property type="match status" value="1"/>
</dbReference>
<keyword evidence="12" id="KW-1185">Reference proteome</keyword>
<dbReference type="SUPFAM" id="SSF53335">
    <property type="entry name" value="S-adenosyl-L-methionine-dependent methyltransferases"/>
    <property type="match status" value="1"/>
</dbReference>
<dbReference type="Proteomes" id="UP001165393">
    <property type="component" value="Unassembled WGS sequence"/>
</dbReference>
<organism evidence="11 12">
    <name type="scientific">Echinimonas agarilytica</name>
    <dbReference type="NCBI Taxonomy" id="1215918"/>
    <lineage>
        <taxon>Bacteria</taxon>
        <taxon>Pseudomonadati</taxon>
        <taxon>Pseudomonadota</taxon>
        <taxon>Gammaproteobacteria</taxon>
        <taxon>Alteromonadales</taxon>
        <taxon>Echinimonadaceae</taxon>
        <taxon>Echinimonas</taxon>
    </lineage>
</organism>
<reference evidence="11 12" key="1">
    <citation type="journal article" date="2013" name="Antonie Van Leeuwenhoek">
        <title>Echinimonas agarilytica gen. nov., sp. nov., a new gammaproteobacterium isolated from the sea urchin Strongylocentrotus intermedius.</title>
        <authorList>
            <person name="Nedashkovskaya O.I."/>
            <person name="Stenkova A.M."/>
            <person name="Zhukova N.V."/>
            <person name="Van Trappen S."/>
            <person name="Lee J.S."/>
            <person name="Kim S.B."/>
        </authorList>
    </citation>
    <scope>NUCLEOTIDE SEQUENCE [LARGE SCALE GENOMIC DNA]</scope>
    <source>
        <strain evidence="11 12">KMM 6351</strain>
    </source>
</reference>
<dbReference type="AlphaFoldDB" id="A0AA41W4W4"/>
<feature type="active site" evidence="10">
    <location>
        <position position="385"/>
    </location>
</feature>
<dbReference type="RefSeq" id="WP_251260179.1">
    <property type="nucleotide sequence ID" value="NZ_JAMQGP010000001.1"/>
</dbReference>
<proteinExistence type="inferred from homology"/>
<dbReference type="InterPro" id="IPR012340">
    <property type="entry name" value="NA-bd_OB-fold"/>
</dbReference>
<comment type="function">
    <text evidence="8">Catalyzes the formation of 5-methyl-uridine at position 1939 (m5U1939) in 23S rRNA.</text>
</comment>
<dbReference type="NCBIfam" id="TIGR00479">
    <property type="entry name" value="rumA"/>
    <property type="match status" value="1"/>
</dbReference>